<evidence type="ECO:0000256" key="9">
    <source>
        <dbReference type="SAM" id="Phobius"/>
    </source>
</evidence>
<dbReference type="AlphaFoldDB" id="A0AA37XHT8"/>
<evidence type="ECO:0000256" key="2">
    <source>
        <dbReference type="ARBA" id="ARBA00008821"/>
    </source>
</evidence>
<evidence type="ECO:0000313" key="10">
    <source>
        <dbReference type="EMBL" id="GMA33381.1"/>
    </source>
</evidence>
<feature type="transmembrane region" description="Helical" evidence="9">
    <location>
        <begin position="156"/>
        <end position="174"/>
    </location>
</feature>
<feature type="transmembrane region" description="Helical" evidence="9">
    <location>
        <begin position="50"/>
        <end position="70"/>
    </location>
</feature>
<dbReference type="EMBL" id="BSUM01000001">
    <property type="protein sequence ID" value="GMA33381.1"/>
    <property type="molecule type" value="Genomic_DNA"/>
</dbReference>
<reference evidence="10" key="1">
    <citation type="journal article" date="2014" name="Int. J. Syst. Evol. Microbiol.">
        <title>Complete genome sequence of Corynebacterium casei LMG S-19264T (=DSM 44701T), isolated from a smear-ripened cheese.</title>
        <authorList>
            <consortium name="US DOE Joint Genome Institute (JGI-PGF)"/>
            <person name="Walter F."/>
            <person name="Albersmeier A."/>
            <person name="Kalinowski J."/>
            <person name="Ruckert C."/>
        </authorList>
    </citation>
    <scope>NUCLEOTIDE SEQUENCE</scope>
    <source>
        <strain evidence="10">NBRC 112290</strain>
    </source>
</reference>
<reference evidence="10" key="2">
    <citation type="submission" date="2023-02" db="EMBL/GenBank/DDBJ databases">
        <authorList>
            <person name="Sun Q."/>
            <person name="Mori K."/>
        </authorList>
    </citation>
    <scope>NUCLEOTIDE SEQUENCE</scope>
    <source>
        <strain evidence="10">NBRC 112290</strain>
    </source>
</reference>
<dbReference type="GO" id="GO:0042907">
    <property type="term" value="F:xanthine transmembrane transporter activity"/>
    <property type="evidence" value="ECO:0007669"/>
    <property type="project" value="TreeGrafter"/>
</dbReference>
<keyword evidence="6 9" id="KW-1133">Transmembrane helix</keyword>
<feature type="transmembrane region" description="Helical" evidence="9">
    <location>
        <begin position="194"/>
        <end position="215"/>
    </location>
</feature>
<gene>
    <name evidence="10" type="ORF">GCM10025875_33730</name>
</gene>
<evidence type="ECO:0000256" key="8">
    <source>
        <dbReference type="SAM" id="MobiDB-lite"/>
    </source>
</evidence>
<feature type="transmembrane region" description="Helical" evidence="9">
    <location>
        <begin position="337"/>
        <end position="355"/>
    </location>
</feature>
<dbReference type="Pfam" id="PF00860">
    <property type="entry name" value="Xan_ur_permease"/>
    <property type="match status" value="1"/>
</dbReference>
<feature type="transmembrane region" description="Helical" evidence="9">
    <location>
        <begin position="100"/>
        <end position="117"/>
    </location>
</feature>
<feature type="transmembrane region" description="Helical" evidence="9">
    <location>
        <begin position="123"/>
        <end position="144"/>
    </location>
</feature>
<organism evidence="10 11">
    <name type="scientific">Litorihabitans aurantiacus</name>
    <dbReference type="NCBI Taxonomy" id="1930061"/>
    <lineage>
        <taxon>Bacteria</taxon>
        <taxon>Bacillati</taxon>
        <taxon>Actinomycetota</taxon>
        <taxon>Actinomycetes</taxon>
        <taxon>Micrococcales</taxon>
        <taxon>Beutenbergiaceae</taxon>
        <taxon>Litorihabitans</taxon>
    </lineage>
</organism>
<keyword evidence="7 9" id="KW-0472">Membrane</keyword>
<comment type="subcellular location">
    <subcellularLocation>
        <location evidence="1">Cell membrane</location>
        <topology evidence="1">Multi-pass membrane protein</topology>
    </subcellularLocation>
</comment>
<evidence type="ECO:0000256" key="1">
    <source>
        <dbReference type="ARBA" id="ARBA00004651"/>
    </source>
</evidence>
<evidence type="ECO:0000256" key="3">
    <source>
        <dbReference type="ARBA" id="ARBA00022448"/>
    </source>
</evidence>
<evidence type="ECO:0000256" key="6">
    <source>
        <dbReference type="ARBA" id="ARBA00022989"/>
    </source>
</evidence>
<feature type="transmembrane region" description="Helical" evidence="9">
    <location>
        <begin position="425"/>
        <end position="443"/>
    </location>
</feature>
<dbReference type="InterPro" id="IPR006043">
    <property type="entry name" value="NCS2"/>
</dbReference>
<proteinExistence type="inferred from homology"/>
<accession>A0AA37XHT8</accession>
<dbReference type="PANTHER" id="PTHR42810:SF4">
    <property type="entry name" value="URIC ACID TRANSPORTER UACT"/>
    <property type="match status" value="1"/>
</dbReference>
<comment type="caution">
    <text evidence="10">The sequence shown here is derived from an EMBL/GenBank/DDBJ whole genome shotgun (WGS) entry which is preliminary data.</text>
</comment>
<comment type="similarity">
    <text evidence="2">Belongs to the nucleobase:cation symporter-2 (NCS2) (TC 2.A.40) family.</text>
</comment>
<dbReference type="NCBIfam" id="TIGR00801">
    <property type="entry name" value="ncs2"/>
    <property type="match status" value="1"/>
</dbReference>
<evidence type="ECO:0000256" key="7">
    <source>
        <dbReference type="ARBA" id="ARBA00023136"/>
    </source>
</evidence>
<feature type="region of interest" description="Disordered" evidence="8">
    <location>
        <begin position="1"/>
        <end position="25"/>
    </location>
</feature>
<sequence length="476" mass="48044">MPASRPTPPRSIAEPSPRSPWRWTLHGDGRSVTPGGVVAPGERLTWPRTIGIGMQHVVAMFGATFLVPIITGLPPATTLFFSGVGTVLFLLITRGRVPSYLGSSFAFIAPIAAASASGGMATALGGVVVAGVALAVVGLVVNAVGYRWIDAVMPPVVTGTIVALIGFNLAPAAWGTCTSEVVGGEIVESCTNGVRAAPVTAVVTILAIVLVTVLFRGILGRLAILVGVGVGYAVATLRGEVSFDAVADAAWVGLPQFTTPAFSLGVLGLFLPVVLVLIAENVGHVKSVAAMTGDDLDPVTGRALFADGLATTLAGAGGGSGTTTYAENIGVMAATRVYSTAAYYVAAATAFLLSLSPKFGALIATIPAGVIGGAGTVLYGMIGVLGARIWIQHRVNFSDPVNLTTAGIALIAGIANFTWHAGDLTFEGIAIGTAAALGVYHLMRAVARWRGTDADGGPAEAASPASVPADAPVDRG</sequence>
<keyword evidence="3" id="KW-0813">Transport</keyword>
<feature type="transmembrane region" description="Helical" evidence="9">
    <location>
        <begin position="222"/>
        <end position="241"/>
    </location>
</feature>
<keyword evidence="5 9" id="KW-0812">Transmembrane</keyword>
<feature type="transmembrane region" description="Helical" evidence="9">
    <location>
        <begin position="401"/>
        <end position="419"/>
    </location>
</feature>
<name>A0AA37XHT8_9MICO</name>
<feature type="transmembrane region" description="Helical" evidence="9">
    <location>
        <begin position="76"/>
        <end position="93"/>
    </location>
</feature>
<feature type="transmembrane region" description="Helical" evidence="9">
    <location>
        <begin position="361"/>
        <end position="389"/>
    </location>
</feature>
<dbReference type="GO" id="GO:0005886">
    <property type="term" value="C:plasma membrane"/>
    <property type="evidence" value="ECO:0007669"/>
    <property type="project" value="UniProtKB-SubCell"/>
</dbReference>
<evidence type="ECO:0000256" key="5">
    <source>
        <dbReference type="ARBA" id="ARBA00022692"/>
    </source>
</evidence>
<dbReference type="InterPro" id="IPR006042">
    <property type="entry name" value="Xan_ur_permease"/>
</dbReference>
<evidence type="ECO:0000313" key="11">
    <source>
        <dbReference type="Proteomes" id="UP001157161"/>
    </source>
</evidence>
<dbReference type="Proteomes" id="UP001157161">
    <property type="component" value="Unassembled WGS sequence"/>
</dbReference>
<dbReference type="PANTHER" id="PTHR42810">
    <property type="entry name" value="PURINE PERMEASE C1399.01C-RELATED"/>
    <property type="match status" value="1"/>
</dbReference>
<protein>
    <submittedName>
        <fullName evidence="10">Pyrimidine permease RutG</fullName>
    </submittedName>
</protein>
<feature type="transmembrane region" description="Helical" evidence="9">
    <location>
        <begin position="261"/>
        <end position="279"/>
    </location>
</feature>
<feature type="region of interest" description="Disordered" evidence="8">
    <location>
        <begin position="455"/>
        <end position="476"/>
    </location>
</feature>
<keyword evidence="11" id="KW-1185">Reference proteome</keyword>
<keyword evidence="4" id="KW-1003">Cell membrane</keyword>
<evidence type="ECO:0000256" key="4">
    <source>
        <dbReference type="ARBA" id="ARBA00022475"/>
    </source>
</evidence>